<feature type="binding site" evidence="8">
    <location>
        <position position="68"/>
    </location>
    <ligand>
        <name>shikimate</name>
        <dbReference type="ChEBI" id="CHEBI:36208"/>
    </ligand>
</feature>
<dbReference type="PANTHER" id="PTHR21089">
    <property type="entry name" value="SHIKIMATE DEHYDROGENASE"/>
    <property type="match status" value="1"/>
</dbReference>
<dbReference type="Gene3D" id="3.40.50.720">
    <property type="entry name" value="NAD(P)-binding Rossmann-like Domain"/>
    <property type="match status" value="1"/>
</dbReference>
<comment type="caution">
    <text evidence="8">Lacks conserved residue(s) required for the propagation of feature annotation.</text>
</comment>
<dbReference type="InterPro" id="IPR036291">
    <property type="entry name" value="NAD(P)-bd_dom_sf"/>
</dbReference>
<feature type="binding site" evidence="8">
    <location>
        <begin position="22"/>
        <end position="24"/>
    </location>
    <ligand>
        <name>shikimate</name>
        <dbReference type="ChEBI" id="CHEBI:36208"/>
    </ligand>
</feature>
<dbReference type="EC" id="1.1.1.25" evidence="2 8"/>
<evidence type="ECO:0000313" key="11">
    <source>
        <dbReference type="EMBL" id="SDG13872.1"/>
    </source>
</evidence>
<proteinExistence type="inferred from homology"/>
<feature type="binding site" evidence="8">
    <location>
        <position position="108"/>
    </location>
    <ligand>
        <name>shikimate</name>
        <dbReference type="ChEBI" id="CHEBI:36208"/>
    </ligand>
</feature>
<accession>A0ABY0NU57</accession>
<comment type="similarity">
    <text evidence="8">Belongs to the shikimate dehydrogenase family.</text>
</comment>
<evidence type="ECO:0000256" key="8">
    <source>
        <dbReference type="HAMAP-Rule" id="MF_00222"/>
    </source>
</evidence>
<name>A0ABY0NU57_9HYPH</name>
<feature type="binding site" evidence="8">
    <location>
        <position position="93"/>
    </location>
    <ligand>
        <name>shikimate</name>
        <dbReference type="ChEBI" id="CHEBI:36208"/>
    </ligand>
</feature>
<evidence type="ECO:0000256" key="5">
    <source>
        <dbReference type="ARBA" id="ARBA00023002"/>
    </source>
</evidence>
<dbReference type="Pfam" id="PF08501">
    <property type="entry name" value="Shikimate_dh_N"/>
    <property type="match status" value="1"/>
</dbReference>
<dbReference type="PANTHER" id="PTHR21089:SF1">
    <property type="entry name" value="BIFUNCTIONAL 3-DEHYDROQUINATE DEHYDRATASE_SHIKIMATE DEHYDROGENASE, CHLOROPLASTIC"/>
    <property type="match status" value="1"/>
</dbReference>
<feature type="binding site" evidence="8">
    <location>
        <position position="221"/>
    </location>
    <ligand>
        <name>shikimate</name>
        <dbReference type="ChEBI" id="CHEBI:36208"/>
    </ligand>
</feature>
<dbReference type="InterPro" id="IPR013708">
    <property type="entry name" value="Shikimate_DH-bd_N"/>
</dbReference>
<dbReference type="SUPFAM" id="SSF53223">
    <property type="entry name" value="Aminoacid dehydrogenase-like, N-terminal domain"/>
    <property type="match status" value="1"/>
</dbReference>
<comment type="pathway">
    <text evidence="1 8">Metabolic intermediate biosynthesis; chorismate biosynthesis; chorismate from D-erythrose 4-phosphate and phosphoenolpyruvate: step 4/7.</text>
</comment>
<evidence type="ECO:0000259" key="10">
    <source>
        <dbReference type="Pfam" id="PF08501"/>
    </source>
</evidence>
<dbReference type="EMBL" id="FNBZ01000003">
    <property type="protein sequence ID" value="SDG13872.1"/>
    <property type="molecule type" value="Genomic_DNA"/>
</dbReference>
<keyword evidence="4 8" id="KW-0521">NADP</keyword>
<dbReference type="InterPro" id="IPR011342">
    <property type="entry name" value="Shikimate_DH"/>
</dbReference>
<comment type="catalytic activity">
    <reaction evidence="7 8">
        <text>shikimate + NADP(+) = 3-dehydroshikimate + NADPH + H(+)</text>
        <dbReference type="Rhea" id="RHEA:17737"/>
        <dbReference type="ChEBI" id="CHEBI:15378"/>
        <dbReference type="ChEBI" id="CHEBI:16630"/>
        <dbReference type="ChEBI" id="CHEBI:36208"/>
        <dbReference type="ChEBI" id="CHEBI:57783"/>
        <dbReference type="ChEBI" id="CHEBI:58349"/>
        <dbReference type="EC" id="1.1.1.25"/>
    </reaction>
</comment>
<feature type="binding site" evidence="8">
    <location>
        <position position="242"/>
    </location>
    <ligand>
        <name>NADP(+)</name>
        <dbReference type="ChEBI" id="CHEBI:58349"/>
    </ligand>
</feature>
<gene>
    <name evidence="8" type="primary">aroE</name>
    <name evidence="11" type="ORF">SAMN05421844_10338</name>
</gene>
<dbReference type="InterPro" id="IPR006151">
    <property type="entry name" value="Shikm_DH/Glu-tRNA_Rdtase"/>
</dbReference>
<dbReference type="SUPFAM" id="SSF51735">
    <property type="entry name" value="NAD(P)-binding Rossmann-fold domains"/>
    <property type="match status" value="1"/>
</dbReference>
<feature type="domain" description="Shikimate dehydrogenase substrate binding N-terminal" evidence="10">
    <location>
        <begin position="14"/>
        <end position="95"/>
    </location>
</feature>
<keyword evidence="6 8" id="KW-0057">Aromatic amino acid biosynthesis</keyword>
<dbReference type="HAMAP" id="MF_00222">
    <property type="entry name" value="Shikimate_DH_AroE"/>
    <property type="match status" value="1"/>
</dbReference>
<evidence type="ECO:0000256" key="3">
    <source>
        <dbReference type="ARBA" id="ARBA00022605"/>
    </source>
</evidence>
<evidence type="ECO:0000256" key="6">
    <source>
        <dbReference type="ARBA" id="ARBA00023141"/>
    </source>
</evidence>
<evidence type="ECO:0000256" key="4">
    <source>
        <dbReference type="ARBA" id="ARBA00022857"/>
    </source>
</evidence>
<keyword evidence="12" id="KW-1185">Reference proteome</keyword>
<evidence type="ECO:0000256" key="2">
    <source>
        <dbReference type="ARBA" id="ARBA00012962"/>
    </source>
</evidence>
<evidence type="ECO:0000256" key="7">
    <source>
        <dbReference type="ARBA" id="ARBA00049442"/>
    </source>
</evidence>
<dbReference type="NCBIfam" id="NF001312">
    <property type="entry name" value="PRK00258.1-4"/>
    <property type="match status" value="1"/>
</dbReference>
<keyword evidence="3 8" id="KW-0028">Amino-acid biosynthesis</keyword>
<dbReference type="RefSeq" id="WP_091856716.1">
    <property type="nucleotide sequence ID" value="NZ_FNBZ01000003.1"/>
</dbReference>
<evidence type="ECO:0000259" key="9">
    <source>
        <dbReference type="Pfam" id="PF01488"/>
    </source>
</evidence>
<protein>
    <recommendedName>
        <fullName evidence="2 8">Shikimate dehydrogenase (NADP(+))</fullName>
        <shortName evidence="8">SDH</shortName>
        <ecNumber evidence="2 8">1.1.1.25</ecNumber>
    </recommendedName>
</protein>
<dbReference type="NCBIfam" id="TIGR00507">
    <property type="entry name" value="aroE"/>
    <property type="match status" value="1"/>
</dbReference>
<comment type="subunit">
    <text evidence="8">Homodimer.</text>
</comment>
<feature type="domain" description="Quinate/shikimate 5-dehydrogenase/glutamyl-tRNA reductase" evidence="9">
    <location>
        <begin position="123"/>
        <end position="194"/>
    </location>
</feature>
<comment type="caution">
    <text evidence="11">The sequence shown here is derived from an EMBL/GenBank/DDBJ whole genome shotgun (WGS) entry which is preliminary data.</text>
</comment>
<dbReference type="Pfam" id="PF01488">
    <property type="entry name" value="Shikimate_DH"/>
    <property type="match status" value="1"/>
</dbReference>
<comment type="function">
    <text evidence="8">Involved in the biosynthesis of the chorismate, which leads to the biosynthesis of aromatic amino acids. Catalyzes the reversible NADPH linked reduction of 3-dehydroshikimate (DHSA) to yield shikimate (SA).</text>
</comment>
<reference evidence="11 12" key="1">
    <citation type="submission" date="2016-10" db="EMBL/GenBank/DDBJ databases">
        <authorList>
            <person name="Varghese N."/>
            <person name="Submissions S."/>
        </authorList>
    </citation>
    <scope>NUCLEOTIDE SEQUENCE [LARGE SCALE GENOMIC DNA]</scope>
    <source>
        <strain evidence="11 12">DSM 26672</strain>
    </source>
</reference>
<sequence>MTTKLTGAGRLAGVIGWPVTHSRSPLLHGYWLERYGIDGAYVPLAAERDFEGVVRGLRAAGFRGANVTKPWKEAAFALCDVVETSARRIGAINTLVFDERGVVGSNTDGFGFLAGLGEAGIAVSGQRALVLGAGGGSRAVCHALDEAGAHVTVTNRSRRRAEQVAENLPGIAVIDWERRSQAIGNCDLLVNTTSLGMAGSEPLDIDLSRGRATLCVSDIVYVPLETPLLRQARQSGYKTVDGVAMLLHQARPGFKAWFGVDPSVDDTLRSLVLATLGR</sequence>
<keyword evidence="5 8" id="KW-0560">Oxidoreductase</keyword>
<dbReference type="Proteomes" id="UP000199468">
    <property type="component" value="Unassembled WGS sequence"/>
</dbReference>
<feature type="active site" description="Proton acceptor" evidence="8">
    <location>
        <position position="72"/>
    </location>
</feature>
<dbReference type="InterPro" id="IPR022893">
    <property type="entry name" value="Shikimate_DH_fam"/>
</dbReference>
<evidence type="ECO:0000313" key="12">
    <source>
        <dbReference type="Proteomes" id="UP000199468"/>
    </source>
</evidence>
<dbReference type="Gene3D" id="3.40.50.10860">
    <property type="entry name" value="Leucine Dehydrogenase, chain A, domain 1"/>
    <property type="match status" value="1"/>
</dbReference>
<evidence type="ECO:0000256" key="1">
    <source>
        <dbReference type="ARBA" id="ARBA00004871"/>
    </source>
</evidence>
<organism evidence="11 12">
    <name type="scientific">Bosea robiniae</name>
    <dbReference type="NCBI Taxonomy" id="1036780"/>
    <lineage>
        <taxon>Bacteria</taxon>
        <taxon>Pseudomonadati</taxon>
        <taxon>Pseudomonadota</taxon>
        <taxon>Alphaproteobacteria</taxon>
        <taxon>Hyphomicrobiales</taxon>
        <taxon>Boseaceae</taxon>
        <taxon>Bosea</taxon>
    </lineage>
</organism>
<dbReference type="CDD" id="cd01065">
    <property type="entry name" value="NAD_bind_Shikimate_DH"/>
    <property type="match status" value="1"/>
</dbReference>
<feature type="binding site" evidence="8">
    <location>
        <position position="219"/>
    </location>
    <ligand>
        <name>NADP(+)</name>
        <dbReference type="ChEBI" id="CHEBI:58349"/>
    </ligand>
</feature>
<feature type="binding site" evidence="8">
    <location>
        <position position="249"/>
    </location>
    <ligand>
        <name>shikimate</name>
        <dbReference type="ChEBI" id="CHEBI:36208"/>
    </ligand>
</feature>
<dbReference type="InterPro" id="IPR046346">
    <property type="entry name" value="Aminoacid_DH-like_N_sf"/>
</dbReference>